<dbReference type="GO" id="GO:0005524">
    <property type="term" value="F:ATP binding"/>
    <property type="evidence" value="ECO:0007669"/>
    <property type="project" value="UniProtKB-KW"/>
</dbReference>
<dbReference type="InterPro" id="IPR003661">
    <property type="entry name" value="HisK_dim/P_dom"/>
</dbReference>
<dbReference type="GO" id="GO:0016020">
    <property type="term" value="C:membrane"/>
    <property type="evidence" value="ECO:0007669"/>
    <property type="project" value="UniProtKB-SubCell"/>
</dbReference>
<dbReference type="InterPro" id="IPR005467">
    <property type="entry name" value="His_kinase_dom"/>
</dbReference>
<dbReference type="FunFam" id="1.10.287.130:FF:000004">
    <property type="entry name" value="Ethylene receptor 1"/>
    <property type="match status" value="1"/>
</dbReference>
<keyword evidence="11" id="KW-0902">Two-component regulatory system</keyword>
<reference evidence="14 15" key="1">
    <citation type="submission" date="2008-10" db="EMBL/GenBank/DDBJ databases">
        <title>Draft genome sequence of Parabacteroides johnsonii (DSM 18315).</title>
        <authorList>
            <person name="Sudarsanam P."/>
            <person name="Ley R."/>
            <person name="Guruge J."/>
            <person name="Turnbaugh P.J."/>
            <person name="Mahowald M."/>
            <person name="Liep D."/>
            <person name="Gordon J."/>
        </authorList>
    </citation>
    <scope>NUCLEOTIDE SEQUENCE [LARGE SCALE GENOMIC DNA]</scope>
    <source>
        <strain evidence="14 15">DSM 18315</strain>
    </source>
</reference>
<evidence type="ECO:0000313" key="15">
    <source>
        <dbReference type="Proteomes" id="UP000005510"/>
    </source>
</evidence>
<keyword evidence="6" id="KW-0812">Transmembrane</keyword>
<dbReference type="EMBL" id="ABYH01000082">
    <property type="protein sequence ID" value="EEC97505.1"/>
    <property type="molecule type" value="Genomic_DNA"/>
</dbReference>
<keyword evidence="4" id="KW-0597">Phosphoprotein</keyword>
<dbReference type="SUPFAM" id="SSF55785">
    <property type="entry name" value="PYP-like sensor domain (PAS domain)"/>
    <property type="match status" value="2"/>
</dbReference>
<dbReference type="SUPFAM" id="SSF47384">
    <property type="entry name" value="Homodimeric domain of signal transducing histidine kinase"/>
    <property type="match status" value="1"/>
</dbReference>
<dbReference type="Gene3D" id="3.30.565.10">
    <property type="entry name" value="Histidine kinase-like ATPase, C-terminal domain"/>
    <property type="match status" value="1"/>
</dbReference>
<name>B7B7T3_9BACT</name>
<evidence type="ECO:0000256" key="5">
    <source>
        <dbReference type="ARBA" id="ARBA00022679"/>
    </source>
</evidence>
<dbReference type="SMART" id="SM00387">
    <property type="entry name" value="HATPase_c"/>
    <property type="match status" value="1"/>
</dbReference>
<dbReference type="HOGENOM" id="CLU_000445_89_13_10"/>
<evidence type="ECO:0000256" key="1">
    <source>
        <dbReference type="ARBA" id="ARBA00000085"/>
    </source>
</evidence>
<dbReference type="InterPro" id="IPR036890">
    <property type="entry name" value="HATPase_C_sf"/>
</dbReference>
<sequence length="475" mass="54430">YTNIPVGIELYDKNGYLVDMNNMDVEIFGLPSKEAALGINIFENPIIPEEIREKLSRRESVSFRLDYSFNKIKDEDYYPTGKKGALDILTKVSMLYDTNGDLINYMLINLDNTDKTVAYNRIEEFEHFFSLVSRFAKVGYAKFDLQSNEGYAIDQWYQNLGEVEGTPLSEVIGVYDHVHPEDRKVMVDFFENVRQGTASSIRKELRIQNGDEWRWTRVNIMRNTQSTDPDRLEMICVNYDITELKETQKQREKAEELDRLKSAFLANMSHEIRTPLNAIVGFSTLLVDTDDPEEKKQFVEIIQKNNELLLQLISDVLDLAKIESGIIELKLVEVDLRELCKELVVSMRIKVPAEVALCVAPDLPSYIMRCDKVRLTQIISNFINNAIKHTSKGTIVLGYEVRQDEIEFSVTDTGDGMSPEVQQHVFDRFYKGNSFKQGTGLGLSICKSIIEQVGGKIGVESEEGKGSRFWFTLLR</sequence>
<gene>
    <name evidence="14" type="ORF">PRABACTJOHN_01081</name>
</gene>
<dbReference type="RefSeq" id="WP_008147483.1">
    <property type="nucleotide sequence ID" value="NZ_DS996445.1"/>
</dbReference>
<dbReference type="GO" id="GO:0000155">
    <property type="term" value="F:phosphorelay sensor kinase activity"/>
    <property type="evidence" value="ECO:0007669"/>
    <property type="project" value="InterPro"/>
</dbReference>
<dbReference type="InterPro" id="IPR036097">
    <property type="entry name" value="HisK_dim/P_sf"/>
</dbReference>
<dbReference type="PANTHER" id="PTHR43711:SF31">
    <property type="entry name" value="HISTIDINE KINASE"/>
    <property type="match status" value="1"/>
</dbReference>
<dbReference type="InterPro" id="IPR000014">
    <property type="entry name" value="PAS"/>
</dbReference>
<evidence type="ECO:0000313" key="14">
    <source>
        <dbReference type="EMBL" id="EEC97505.1"/>
    </source>
</evidence>
<evidence type="ECO:0000256" key="2">
    <source>
        <dbReference type="ARBA" id="ARBA00004370"/>
    </source>
</evidence>
<organism evidence="14 15">
    <name type="scientific">Parabacteroides johnsonii DSM 18315</name>
    <dbReference type="NCBI Taxonomy" id="537006"/>
    <lineage>
        <taxon>Bacteria</taxon>
        <taxon>Pseudomonadati</taxon>
        <taxon>Bacteroidota</taxon>
        <taxon>Bacteroidia</taxon>
        <taxon>Bacteroidales</taxon>
        <taxon>Tannerellaceae</taxon>
        <taxon>Parabacteroides</taxon>
    </lineage>
</organism>
<dbReference type="Gene3D" id="3.30.450.20">
    <property type="entry name" value="PAS domain"/>
    <property type="match status" value="2"/>
</dbReference>
<evidence type="ECO:0000256" key="4">
    <source>
        <dbReference type="ARBA" id="ARBA00022553"/>
    </source>
</evidence>
<evidence type="ECO:0000256" key="7">
    <source>
        <dbReference type="ARBA" id="ARBA00022741"/>
    </source>
</evidence>
<comment type="caution">
    <text evidence="14">The sequence shown here is derived from an EMBL/GenBank/DDBJ whole genome shotgun (WGS) entry which is preliminary data.</text>
</comment>
<dbReference type="InterPro" id="IPR004358">
    <property type="entry name" value="Sig_transdc_His_kin-like_C"/>
</dbReference>
<dbReference type="AlphaFoldDB" id="B7B7T3"/>
<dbReference type="CDD" id="cd00082">
    <property type="entry name" value="HisKA"/>
    <property type="match status" value="1"/>
</dbReference>
<evidence type="ECO:0000256" key="3">
    <source>
        <dbReference type="ARBA" id="ARBA00012438"/>
    </source>
</evidence>
<evidence type="ECO:0000256" key="8">
    <source>
        <dbReference type="ARBA" id="ARBA00022777"/>
    </source>
</evidence>
<evidence type="ECO:0000256" key="12">
    <source>
        <dbReference type="ARBA" id="ARBA00023136"/>
    </source>
</evidence>
<keyword evidence="5" id="KW-0808">Transferase</keyword>
<evidence type="ECO:0000256" key="10">
    <source>
        <dbReference type="ARBA" id="ARBA00022989"/>
    </source>
</evidence>
<comment type="subcellular location">
    <subcellularLocation>
        <location evidence="2">Membrane</location>
    </subcellularLocation>
</comment>
<dbReference type="SMART" id="SM00388">
    <property type="entry name" value="HisKA"/>
    <property type="match status" value="1"/>
</dbReference>
<keyword evidence="10" id="KW-1133">Transmembrane helix</keyword>
<evidence type="ECO:0000256" key="6">
    <source>
        <dbReference type="ARBA" id="ARBA00022692"/>
    </source>
</evidence>
<dbReference type="PRINTS" id="PR00344">
    <property type="entry name" value="BCTRLSENSOR"/>
</dbReference>
<evidence type="ECO:0000256" key="11">
    <source>
        <dbReference type="ARBA" id="ARBA00023012"/>
    </source>
</evidence>
<dbReference type="InterPro" id="IPR003594">
    <property type="entry name" value="HATPase_dom"/>
</dbReference>
<dbReference type="Pfam" id="PF02518">
    <property type="entry name" value="HATPase_c"/>
    <property type="match status" value="1"/>
</dbReference>
<dbReference type="Gene3D" id="1.10.287.130">
    <property type="match status" value="1"/>
</dbReference>
<dbReference type="FunFam" id="3.30.565.10:FF:000006">
    <property type="entry name" value="Sensor histidine kinase WalK"/>
    <property type="match status" value="1"/>
</dbReference>
<dbReference type="CDD" id="cd00130">
    <property type="entry name" value="PAS"/>
    <property type="match status" value="1"/>
</dbReference>
<dbReference type="STRING" id="537006.PRABACTJOHN_01081"/>
<feature type="non-terminal residue" evidence="14">
    <location>
        <position position="1"/>
    </location>
</feature>
<keyword evidence="7" id="KW-0547">Nucleotide-binding</keyword>
<accession>B7B7T3</accession>
<keyword evidence="8 14" id="KW-0418">Kinase</keyword>
<dbReference type="Proteomes" id="UP000005510">
    <property type="component" value="Unassembled WGS sequence"/>
</dbReference>
<evidence type="ECO:0000259" key="13">
    <source>
        <dbReference type="PROSITE" id="PS50109"/>
    </source>
</evidence>
<dbReference type="Pfam" id="PF00512">
    <property type="entry name" value="HisKA"/>
    <property type="match status" value="1"/>
</dbReference>
<dbReference type="PROSITE" id="PS50109">
    <property type="entry name" value="HIS_KIN"/>
    <property type="match status" value="1"/>
</dbReference>
<dbReference type="InterPro" id="IPR035965">
    <property type="entry name" value="PAS-like_dom_sf"/>
</dbReference>
<dbReference type="EC" id="2.7.13.3" evidence="3"/>
<dbReference type="PANTHER" id="PTHR43711">
    <property type="entry name" value="TWO-COMPONENT HISTIDINE KINASE"/>
    <property type="match status" value="1"/>
</dbReference>
<proteinExistence type="predicted"/>
<protein>
    <recommendedName>
        <fullName evidence="3">histidine kinase</fullName>
        <ecNumber evidence="3">2.7.13.3</ecNumber>
    </recommendedName>
</protein>
<dbReference type="SUPFAM" id="SSF55874">
    <property type="entry name" value="ATPase domain of HSP90 chaperone/DNA topoisomerase II/histidine kinase"/>
    <property type="match status" value="1"/>
</dbReference>
<keyword evidence="12" id="KW-0472">Membrane</keyword>
<reference evidence="14 15" key="2">
    <citation type="submission" date="2008-10" db="EMBL/GenBank/DDBJ databases">
        <authorList>
            <person name="Fulton L."/>
            <person name="Clifton S."/>
            <person name="Fulton B."/>
            <person name="Xu J."/>
            <person name="Minx P."/>
            <person name="Pepin K.H."/>
            <person name="Johnson M."/>
            <person name="Bhonagiri V."/>
            <person name="Nash W.E."/>
            <person name="Mardis E.R."/>
            <person name="Wilson R.K."/>
        </authorList>
    </citation>
    <scope>NUCLEOTIDE SEQUENCE [LARGE SCALE GENOMIC DNA]</scope>
    <source>
        <strain evidence="14 15">DSM 18315</strain>
    </source>
</reference>
<feature type="domain" description="Histidine kinase" evidence="13">
    <location>
        <begin position="267"/>
        <end position="475"/>
    </location>
</feature>
<dbReference type="InterPro" id="IPR050736">
    <property type="entry name" value="Sensor_HK_Regulatory"/>
</dbReference>
<evidence type="ECO:0000256" key="9">
    <source>
        <dbReference type="ARBA" id="ARBA00022840"/>
    </source>
</evidence>
<comment type="catalytic activity">
    <reaction evidence="1">
        <text>ATP + protein L-histidine = ADP + protein N-phospho-L-histidine.</text>
        <dbReference type="EC" id="2.7.13.3"/>
    </reaction>
</comment>
<keyword evidence="9" id="KW-0067">ATP-binding</keyword>